<evidence type="ECO:0000256" key="4">
    <source>
        <dbReference type="ARBA" id="ARBA00022771"/>
    </source>
</evidence>
<keyword evidence="13" id="KW-1185">Reference proteome</keyword>
<evidence type="ECO:0000256" key="8">
    <source>
        <dbReference type="ARBA" id="ARBA00023242"/>
    </source>
</evidence>
<keyword evidence="5" id="KW-0862">Zinc</keyword>
<organism evidence="12 13">
    <name type="scientific">Heterodermia speciosa</name>
    <dbReference type="NCBI Taxonomy" id="116794"/>
    <lineage>
        <taxon>Eukaryota</taxon>
        <taxon>Fungi</taxon>
        <taxon>Dikarya</taxon>
        <taxon>Ascomycota</taxon>
        <taxon>Pezizomycotina</taxon>
        <taxon>Lecanoromycetes</taxon>
        <taxon>OSLEUM clade</taxon>
        <taxon>Lecanoromycetidae</taxon>
        <taxon>Caliciales</taxon>
        <taxon>Physciaceae</taxon>
        <taxon>Heterodermia</taxon>
    </lineage>
</organism>
<dbReference type="Pfam" id="PF00096">
    <property type="entry name" value="zf-C2H2"/>
    <property type="match status" value="3"/>
</dbReference>
<feature type="domain" description="C2H2-type" evidence="11">
    <location>
        <begin position="199"/>
        <end position="234"/>
    </location>
</feature>
<evidence type="ECO:0000256" key="10">
    <source>
        <dbReference type="SAM" id="MobiDB-lite"/>
    </source>
</evidence>
<feature type="domain" description="C2H2-type" evidence="11">
    <location>
        <begin position="76"/>
        <end position="105"/>
    </location>
</feature>
<dbReference type="GO" id="GO:0006357">
    <property type="term" value="P:regulation of transcription by RNA polymerase II"/>
    <property type="evidence" value="ECO:0007669"/>
    <property type="project" value="TreeGrafter"/>
</dbReference>
<proteinExistence type="predicted"/>
<dbReference type="AlphaFoldDB" id="A0A8H3I4U0"/>
<dbReference type="SUPFAM" id="SSF57667">
    <property type="entry name" value="beta-beta-alpha zinc fingers"/>
    <property type="match status" value="4"/>
</dbReference>
<dbReference type="OrthoDB" id="4748970at2759"/>
<dbReference type="PANTHER" id="PTHR46179:SF13">
    <property type="entry name" value="C2H2-TYPE DOMAIN-CONTAINING PROTEIN"/>
    <property type="match status" value="1"/>
</dbReference>
<gene>
    <name evidence="12" type="primary">PZF1</name>
    <name evidence="12" type="ORF">HETSPECPRED_000227</name>
</gene>
<dbReference type="GO" id="GO:0005634">
    <property type="term" value="C:nucleus"/>
    <property type="evidence" value="ECO:0007669"/>
    <property type="project" value="UniProtKB-SubCell"/>
</dbReference>
<feature type="domain" description="C2H2-type" evidence="11">
    <location>
        <begin position="262"/>
        <end position="290"/>
    </location>
</feature>
<comment type="caution">
    <text evidence="12">The sequence shown here is derived from an EMBL/GenBank/DDBJ whole genome shotgun (WGS) entry which is preliminary data.</text>
</comment>
<dbReference type="InterPro" id="IPR051061">
    <property type="entry name" value="Zinc_finger_trans_reg"/>
</dbReference>
<evidence type="ECO:0000259" key="11">
    <source>
        <dbReference type="PROSITE" id="PS50157"/>
    </source>
</evidence>
<evidence type="ECO:0000256" key="2">
    <source>
        <dbReference type="ARBA" id="ARBA00022723"/>
    </source>
</evidence>
<evidence type="ECO:0000256" key="5">
    <source>
        <dbReference type="ARBA" id="ARBA00022833"/>
    </source>
</evidence>
<name>A0A8H3I4U0_9LECA</name>
<evidence type="ECO:0000313" key="13">
    <source>
        <dbReference type="Proteomes" id="UP000664521"/>
    </source>
</evidence>
<feature type="domain" description="C2H2-type" evidence="11">
    <location>
        <begin position="404"/>
        <end position="434"/>
    </location>
</feature>
<keyword evidence="6" id="KW-0805">Transcription regulation</keyword>
<dbReference type="PANTHER" id="PTHR46179">
    <property type="entry name" value="ZINC FINGER PROTEIN"/>
    <property type="match status" value="1"/>
</dbReference>
<evidence type="ECO:0000256" key="9">
    <source>
        <dbReference type="PROSITE-ProRule" id="PRU00042"/>
    </source>
</evidence>
<comment type="subcellular location">
    <subcellularLocation>
        <location evidence="1">Nucleus</location>
    </subcellularLocation>
</comment>
<dbReference type="PROSITE" id="PS00028">
    <property type="entry name" value="ZINC_FINGER_C2H2_1"/>
    <property type="match status" value="6"/>
</dbReference>
<dbReference type="PROSITE" id="PS50157">
    <property type="entry name" value="ZINC_FINGER_C2H2_2"/>
    <property type="match status" value="8"/>
</dbReference>
<dbReference type="GO" id="GO:0008270">
    <property type="term" value="F:zinc ion binding"/>
    <property type="evidence" value="ECO:0007669"/>
    <property type="project" value="UniProtKB-KW"/>
</dbReference>
<keyword evidence="8" id="KW-0539">Nucleus</keyword>
<feature type="domain" description="C2H2-type" evidence="11">
    <location>
        <begin position="137"/>
        <end position="166"/>
    </location>
</feature>
<keyword evidence="3" id="KW-0677">Repeat</keyword>
<sequence length="492" mass="55595">MKRKAPTAKDPAQKKPRVGHHESEEDFDLTSPSDTHTSSDESQDEKIQARTPSQTPLTPISNANSPKINPSNRKTIQCTFSGCEKTFNRQAKLIQHLNSHTDTRPFVCPHAPCTKAFFRSSHLKHHVKSAHTDKRDYVCEWERCGKSFVTGTRLKRHREQHVKRQVFACTFTACGQEFRKHNTLQKHIAIVHEGKRKPFVCDHQDQNGTTCGASFDIEGNLKTHVTSVHSGRNYSCTICSADDTCFPTLHSLQAHIRISHPPKCRECDRNFSSLEMLERHIEAKHSNLDIDQRKKFACLEPQCGRSFTSKSNLKKHVRHIHEEAMSFVCGMIDPKTLNHVANWDGSNACGRALSSKYNLIGHIRTVHLGLGRLRRSVGEEKAPCSGDEALMRLTGVGYEGGREIECSIQGCAHRFPREYDLQRHLHSQHGLEMSDIDQYDGTLDRLSQASSREVSKSMFDTRNAEADYDGELLTGSFEDYLEHLEGQAATGE</sequence>
<evidence type="ECO:0000256" key="1">
    <source>
        <dbReference type="ARBA" id="ARBA00004123"/>
    </source>
</evidence>
<protein>
    <submittedName>
        <fullName evidence="12">Strongly-conserved Zn-finger binding protein (TFIIIA)</fullName>
    </submittedName>
</protein>
<feature type="region of interest" description="Disordered" evidence="10">
    <location>
        <begin position="1"/>
        <end position="73"/>
    </location>
</feature>
<evidence type="ECO:0000256" key="7">
    <source>
        <dbReference type="ARBA" id="ARBA00023163"/>
    </source>
</evidence>
<dbReference type="FunFam" id="3.30.160.60:FF:000100">
    <property type="entry name" value="Zinc finger 45-like"/>
    <property type="match status" value="1"/>
</dbReference>
<dbReference type="InterPro" id="IPR013087">
    <property type="entry name" value="Znf_C2H2_type"/>
</dbReference>
<evidence type="ECO:0000256" key="3">
    <source>
        <dbReference type="ARBA" id="ARBA00022737"/>
    </source>
</evidence>
<feature type="domain" description="C2H2-type" evidence="11">
    <location>
        <begin position="106"/>
        <end position="136"/>
    </location>
</feature>
<dbReference type="Proteomes" id="UP000664521">
    <property type="component" value="Unassembled WGS sequence"/>
</dbReference>
<feature type="domain" description="C2H2-type" evidence="11">
    <location>
        <begin position="167"/>
        <end position="197"/>
    </location>
</feature>
<evidence type="ECO:0000313" key="12">
    <source>
        <dbReference type="EMBL" id="CAF9903350.1"/>
    </source>
</evidence>
<evidence type="ECO:0000256" key="6">
    <source>
        <dbReference type="ARBA" id="ARBA00023015"/>
    </source>
</evidence>
<accession>A0A8H3I4U0</accession>
<dbReference type="SMART" id="SM00355">
    <property type="entry name" value="ZnF_C2H2"/>
    <property type="match status" value="10"/>
</dbReference>
<feature type="compositionally biased region" description="Polar residues" evidence="10">
    <location>
        <begin position="50"/>
        <end position="73"/>
    </location>
</feature>
<dbReference type="EMBL" id="CAJPDS010000001">
    <property type="protein sequence ID" value="CAF9903350.1"/>
    <property type="molecule type" value="Genomic_DNA"/>
</dbReference>
<keyword evidence="4 9" id="KW-0863">Zinc-finger</keyword>
<reference evidence="12" key="1">
    <citation type="submission" date="2021-03" db="EMBL/GenBank/DDBJ databases">
        <authorList>
            <person name="Tagirdzhanova G."/>
        </authorList>
    </citation>
    <scope>NUCLEOTIDE SEQUENCE</scope>
</reference>
<dbReference type="Gene3D" id="3.30.160.60">
    <property type="entry name" value="Classic Zinc Finger"/>
    <property type="match status" value="7"/>
</dbReference>
<feature type="domain" description="C2H2-type" evidence="11">
    <location>
        <begin position="296"/>
        <end position="326"/>
    </location>
</feature>
<keyword evidence="2" id="KW-0479">Metal-binding</keyword>
<dbReference type="InterPro" id="IPR036236">
    <property type="entry name" value="Znf_C2H2_sf"/>
</dbReference>
<keyword evidence="7" id="KW-0804">Transcription</keyword>